<dbReference type="SUPFAM" id="SSF46894">
    <property type="entry name" value="C-terminal effector domain of the bipartite response regulators"/>
    <property type="match status" value="1"/>
</dbReference>
<dbReference type="Proteomes" id="UP000661077">
    <property type="component" value="Unassembled WGS sequence"/>
</dbReference>
<dbReference type="Gene3D" id="3.40.50.2300">
    <property type="match status" value="1"/>
</dbReference>
<reference evidence="5 6" key="1">
    <citation type="journal article" date="2021" name="Int. J. Syst. Evol. Microbiol.">
        <title>Steroidobacter gossypii sp. nov., isolated from soil of cotton cropping field.</title>
        <authorList>
            <person name="Huang R."/>
            <person name="Yang S."/>
            <person name="Zhen C."/>
            <person name="Liu W."/>
        </authorList>
    </citation>
    <scope>NUCLEOTIDE SEQUENCE [LARGE SCALE GENOMIC DNA]</scope>
    <source>
        <strain evidence="5 6">S1-65</strain>
    </source>
</reference>
<sequence length="277" mass="29673">MNPSQGMAAGIGGLIVTAVSFGENSSGYPFSVGSRESKLHSQQRRGLQQGAGGPAPATGPNVLVAQSLPDRGLRFASLLRQAFPKGWVMVSGSVRDAVAVLEHQPIDMAVIDPRLPDGSGLHVVQRCLRTSQLTRSVITLAEHDEIYFMEALAAGALGYLLENEPDSVVIRQLQLLAEGIPPLAPAVAGRLLHYFTARPTSFKAGLAANDQAEEVRLSDAEERVLTLIAVGRWIGDVARLLEMSTDDVCGHVKSIYLKRHLASRAETALEFNYPSVA</sequence>
<name>A0ABS1WZD7_9GAMM</name>
<dbReference type="EMBL" id="JAEVLS010000003">
    <property type="protein sequence ID" value="MBM0106342.1"/>
    <property type="molecule type" value="Genomic_DNA"/>
</dbReference>
<protein>
    <submittedName>
        <fullName evidence="5">Response regulator transcription factor</fullName>
    </submittedName>
</protein>
<dbReference type="SMART" id="SM00448">
    <property type="entry name" value="REC"/>
    <property type="match status" value="1"/>
</dbReference>
<dbReference type="RefSeq" id="WP_203168448.1">
    <property type="nucleotide sequence ID" value="NZ_JAEVLS010000003.1"/>
</dbReference>
<evidence type="ECO:0000256" key="3">
    <source>
        <dbReference type="SAM" id="MobiDB-lite"/>
    </source>
</evidence>
<evidence type="ECO:0000313" key="5">
    <source>
        <dbReference type="EMBL" id="MBM0106342.1"/>
    </source>
</evidence>
<evidence type="ECO:0000259" key="4">
    <source>
        <dbReference type="PROSITE" id="PS50110"/>
    </source>
</evidence>
<evidence type="ECO:0000256" key="2">
    <source>
        <dbReference type="PROSITE-ProRule" id="PRU00169"/>
    </source>
</evidence>
<evidence type="ECO:0000313" key="6">
    <source>
        <dbReference type="Proteomes" id="UP000661077"/>
    </source>
</evidence>
<feature type="modified residue" description="4-aspartylphosphate" evidence="2">
    <location>
        <position position="112"/>
    </location>
</feature>
<dbReference type="PANTHER" id="PTHR43214">
    <property type="entry name" value="TWO-COMPONENT RESPONSE REGULATOR"/>
    <property type="match status" value="1"/>
</dbReference>
<dbReference type="InterPro" id="IPR039420">
    <property type="entry name" value="WalR-like"/>
</dbReference>
<accession>A0ABS1WZD7</accession>
<feature type="domain" description="Response regulatory" evidence="4">
    <location>
        <begin position="61"/>
        <end position="177"/>
    </location>
</feature>
<keyword evidence="2" id="KW-0597">Phosphoprotein</keyword>
<dbReference type="InterPro" id="IPR016032">
    <property type="entry name" value="Sig_transdc_resp-reg_C-effctor"/>
</dbReference>
<dbReference type="PROSITE" id="PS50110">
    <property type="entry name" value="RESPONSE_REGULATORY"/>
    <property type="match status" value="1"/>
</dbReference>
<comment type="caution">
    <text evidence="5">The sequence shown here is derived from an EMBL/GenBank/DDBJ whole genome shotgun (WGS) entry which is preliminary data.</text>
</comment>
<dbReference type="SUPFAM" id="SSF52172">
    <property type="entry name" value="CheY-like"/>
    <property type="match status" value="1"/>
</dbReference>
<organism evidence="5 6">
    <name type="scientific">Steroidobacter gossypii</name>
    <dbReference type="NCBI Taxonomy" id="2805490"/>
    <lineage>
        <taxon>Bacteria</taxon>
        <taxon>Pseudomonadati</taxon>
        <taxon>Pseudomonadota</taxon>
        <taxon>Gammaproteobacteria</taxon>
        <taxon>Steroidobacterales</taxon>
        <taxon>Steroidobacteraceae</taxon>
        <taxon>Steroidobacter</taxon>
    </lineage>
</organism>
<dbReference type="InterPro" id="IPR001789">
    <property type="entry name" value="Sig_transdc_resp-reg_receiver"/>
</dbReference>
<keyword evidence="6" id="KW-1185">Reference proteome</keyword>
<feature type="compositionally biased region" description="Low complexity" evidence="3">
    <location>
        <begin position="44"/>
        <end position="60"/>
    </location>
</feature>
<keyword evidence="1" id="KW-0238">DNA-binding</keyword>
<feature type="region of interest" description="Disordered" evidence="3">
    <location>
        <begin position="32"/>
        <end position="60"/>
    </location>
</feature>
<dbReference type="PANTHER" id="PTHR43214:SF43">
    <property type="entry name" value="TWO-COMPONENT RESPONSE REGULATOR"/>
    <property type="match status" value="1"/>
</dbReference>
<evidence type="ECO:0000256" key="1">
    <source>
        <dbReference type="ARBA" id="ARBA00023125"/>
    </source>
</evidence>
<proteinExistence type="predicted"/>
<dbReference type="InterPro" id="IPR011006">
    <property type="entry name" value="CheY-like_superfamily"/>
</dbReference>
<dbReference type="Pfam" id="PF00072">
    <property type="entry name" value="Response_reg"/>
    <property type="match status" value="1"/>
</dbReference>
<gene>
    <name evidence="5" type="ORF">JM946_16530</name>
</gene>